<dbReference type="OrthoDB" id="3071265at2759"/>
<accession>A0A4Y7SMA9</accession>
<dbReference type="InterPro" id="IPR036047">
    <property type="entry name" value="F-box-like_dom_sf"/>
</dbReference>
<reference evidence="2 3" key="1">
    <citation type="journal article" date="2019" name="Nat. Ecol. Evol.">
        <title>Megaphylogeny resolves global patterns of mushroom evolution.</title>
        <authorList>
            <person name="Varga T."/>
            <person name="Krizsan K."/>
            <person name="Foldi C."/>
            <person name="Dima B."/>
            <person name="Sanchez-Garcia M."/>
            <person name="Sanchez-Ramirez S."/>
            <person name="Szollosi G.J."/>
            <person name="Szarkandi J.G."/>
            <person name="Papp V."/>
            <person name="Albert L."/>
            <person name="Andreopoulos W."/>
            <person name="Angelini C."/>
            <person name="Antonin V."/>
            <person name="Barry K.W."/>
            <person name="Bougher N.L."/>
            <person name="Buchanan P."/>
            <person name="Buyck B."/>
            <person name="Bense V."/>
            <person name="Catcheside P."/>
            <person name="Chovatia M."/>
            <person name="Cooper J."/>
            <person name="Damon W."/>
            <person name="Desjardin D."/>
            <person name="Finy P."/>
            <person name="Geml J."/>
            <person name="Haridas S."/>
            <person name="Hughes K."/>
            <person name="Justo A."/>
            <person name="Karasinski D."/>
            <person name="Kautmanova I."/>
            <person name="Kiss B."/>
            <person name="Kocsube S."/>
            <person name="Kotiranta H."/>
            <person name="LaButti K.M."/>
            <person name="Lechner B.E."/>
            <person name="Liimatainen K."/>
            <person name="Lipzen A."/>
            <person name="Lukacs Z."/>
            <person name="Mihaltcheva S."/>
            <person name="Morgado L.N."/>
            <person name="Niskanen T."/>
            <person name="Noordeloos M.E."/>
            <person name="Ohm R.A."/>
            <person name="Ortiz-Santana B."/>
            <person name="Ovrebo C."/>
            <person name="Racz N."/>
            <person name="Riley R."/>
            <person name="Savchenko A."/>
            <person name="Shiryaev A."/>
            <person name="Soop K."/>
            <person name="Spirin V."/>
            <person name="Szebenyi C."/>
            <person name="Tomsovsky M."/>
            <person name="Tulloss R.E."/>
            <person name="Uehling J."/>
            <person name="Grigoriev I.V."/>
            <person name="Vagvolgyi C."/>
            <person name="Papp T."/>
            <person name="Martin F.M."/>
            <person name="Miettinen O."/>
            <person name="Hibbett D.S."/>
            <person name="Nagy L.G."/>
        </authorList>
    </citation>
    <scope>NUCLEOTIDE SEQUENCE [LARGE SCALE GENOMIC DNA]</scope>
    <source>
        <strain evidence="2 3">FP101781</strain>
    </source>
</reference>
<sequence>MDHTGVTQIFSTNSPPNFGQTVTIKAHMHHLASSMLQARERLQELEAEYERYRVCLSAIRRVPIEILGEIFYQVAPSRRELVNLELVYTKWREAALLSHQLWSRVDIHHPSSLEKHVYPKVAKWLGRSGCVPRILNVSEDASRPCKEGSRHCVFENATVLKLLTVGPSIGELNLYDLKGHACFQNLKRLMGAPLEEGPYRRPWDCIRSLWLNFDNGMRWTSRDAQVSHQETVFSDLPPSLEVLKLILSGANEAFEEPSTANLINFNIPSHTLEPSRAGI</sequence>
<evidence type="ECO:0000256" key="1">
    <source>
        <dbReference type="SAM" id="Coils"/>
    </source>
</evidence>
<evidence type="ECO:0000313" key="2">
    <source>
        <dbReference type="EMBL" id="TEB22778.1"/>
    </source>
</evidence>
<feature type="coiled-coil region" evidence="1">
    <location>
        <begin position="28"/>
        <end position="62"/>
    </location>
</feature>
<protein>
    <submittedName>
        <fullName evidence="2">Uncharacterized protein</fullName>
    </submittedName>
</protein>
<keyword evidence="1" id="KW-0175">Coiled coil</keyword>
<dbReference type="SUPFAM" id="SSF81383">
    <property type="entry name" value="F-box domain"/>
    <property type="match status" value="1"/>
</dbReference>
<keyword evidence="3" id="KW-1185">Reference proteome</keyword>
<dbReference type="AlphaFoldDB" id="A0A4Y7SMA9"/>
<name>A0A4Y7SMA9_COPMI</name>
<proteinExistence type="predicted"/>
<dbReference type="EMBL" id="QPFP01000086">
    <property type="protein sequence ID" value="TEB22778.1"/>
    <property type="molecule type" value="Genomic_DNA"/>
</dbReference>
<evidence type="ECO:0000313" key="3">
    <source>
        <dbReference type="Proteomes" id="UP000298030"/>
    </source>
</evidence>
<gene>
    <name evidence="2" type="ORF">FA13DRAFT_1715850</name>
</gene>
<dbReference type="Proteomes" id="UP000298030">
    <property type="component" value="Unassembled WGS sequence"/>
</dbReference>
<organism evidence="2 3">
    <name type="scientific">Coprinellus micaceus</name>
    <name type="common">Glistening ink-cap mushroom</name>
    <name type="synonym">Coprinus micaceus</name>
    <dbReference type="NCBI Taxonomy" id="71717"/>
    <lineage>
        <taxon>Eukaryota</taxon>
        <taxon>Fungi</taxon>
        <taxon>Dikarya</taxon>
        <taxon>Basidiomycota</taxon>
        <taxon>Agaricomycotina</taxon>
        <taxon>Agaricomycetes</taxon>
        <taxon>Agaricomycetidae</taxon>
        <taxon>Agaricales</taxon>
        <taxon>Agaricineae</taxon>
        <taxon>Psathyrellaceae</taxon>
        <taxon>Coprinellus</taxon>
    </lineage>
</organism>
<comment type="caution">
    <text evidence="2">The sequence shown here is derived from an EMBL/GenBank/DDBJ whole genome shotgun (WGS) entry which is preliminary data.</text>
</comment>